<sequence>MEPSDDNNRALQADGLVNARDLGGLRRADGTLTPRGVFFRSENVDWLTPEGWQHLYDAGIRTIVDLRQQRERDMDTQERPDWLTTVHVDLDGLENTEFWAGYWDNGLVGTALYFLPHLSAMPERAGAALSSIVNAPPGGVLFHCMGGRDRTGIVAMLLLSAAGVQDEAIVADYLETVRLGDQRAASSNRNNVEPLLNELCERHGTTTEGAFRAALEGLDLEGFIEAARLSQGDRAALATWRGNVDSRSATADLNCDFSLKRS</sequence>
<dbReference type="PANTHER" id="PTHR31126:SF1">
    <property type="entry name" value="TYROSINE SPECIFIC PROTEIN PHOSPHATASES DOMAIN-CONTAINING PROTEIN"/>
    <property type="match status" value="1"/>
</dbReference>
<dbReference type="AlphaFoldDB" id="A0AAW8D9W0"/>
<dbReference type="Gene3D" id="3.90.190.10">
    <property type="entry name" value="Protein tyrosine phosphatase superfamily"/>
    <property type="match status" value="1"/>
</dbReference>
<organism evidence="2 5">
    <name type="scientific">Arthrobacter bambusae</name>
    <dbReference type="NCBI Taxonomy" id="1338426"/>
    <lineage>
        <taxon>Bacteria</taxon>
        <taxon>Bacillati</taxon>
        <taxon>Actinomycetota</taxon>
        <taxon>Actinomycetes</taxon>
        <taxon>Micrococcales</taxon>
        <taxon>Micrococcaceae</taxon>
        <taxon>Arthrobacter</taxon>
    </lineage>
</organism>
<dbReference type="SUPFAM" id="SSF52799">
    <property type="entry name" value="(Phosphotyrosine protein) phosphatases II"/>
    <property type="match status" value="1"/>
</dbReference>
<dbReference type="Pfam" id="PF13350">
    <property type="entry name" value="Y_phosphatase3"/>
    <property type="match status" value="1"/>
</dbReference>
<evidence type="ECO:0000256" key="1">
    <source>
        <dbReference type="ARBA" id="ARBA00009580"/>
    </source>
</evidence>
<reference evidence="2 4" key="1">
    <citation type="submission" date="2023-07" db="EMBL/GenBank/DDBJ databases">
        <title>Sorghum-associated microbial communities from plants grown in Nebraska, USA.</title>
        <authorList>
            <person name="Schachtman D."/>
        </authorList>
    </citation>
    <scope>NUCLEOTIDE SEQUENCE</scope>
    <source>
        <strain evidence="2">DS1006</strain>
        <strain evidence="3 4">DS1016</strain>
    </source>
</reference>
<dbReference type="EMBL" id="JAUSRG010000001">
    <property type="protein sequence ID" value="MDP9903268.1"/>
    <property type="molecule type" value="Genomic_DNA"/>
</dbReference>
<accession>A0AAW8D9W0</accession>
<dbReference type="PANTHER" id="PTHR31126">
    <property type="entry name" value="TYROSINE-PROTEIN PHOSPHATASE"/>
    <property type="match status" value="1"/>
</dbReference>
<evidence type="ECO:0000313" key="2">
    <source>
        <dbReference type="EMBL" id="MDP9903268.1"/>
    </source>
</evidence>
<evidence type="ECO:0000313" key="3">
    <source>
        <dbReference type="EMBL" id="MDQ0180079.1"/>
    </source>
</evidence>
<protein>
    <submittedName>
        <fullName evidence="2">Protein tyrosine/serine phosphatase</fullName>
    </submittedName>
</protein>
<dbReference type="GO" id="GO:0004721">
    <property type="term" value="F:phosphoprotein phosphatase activity"/>
    <property type="evidence" value="ECO:0007669"/>
    <property type="project" value="InterPro"/>
</dbReference>
<proteinExistence type="inferred from homology"/>
<evidence type="ECO:0000313" key="5">
    <source>
        <dbReference type="Proteomes" id="UP001242995"/>
    </source>
</evidence>
<gene>
    <name evidence="2" type="ORF">J2S90_000208</name>
    <name evidence="3" type="ORF">J2S93_001495</name>
</gene>
<comment type="similarity">
    <text evidence="1">Belongs to the protein-tyrosine phosphatase family.</text>
</comment>
<dbReference type="EMBL" id="JAUSTF010000002">
    <property type="protein sequence ID" value="MDQ0180079.1"/>
    <property type="molecule type" value="Genomic_DNA"/>
</dbReference>
<name>A0AAW8D9W0_9MICC</name>
<dbReference type="Proteomes" id="UP001230951">
    <property type="component" value="Unassembled WGS sequence"/>
</dbReference>
<evidence type="ECO:0000313" key="4">
    <source>
        <dbReference type="Proteomes" id="UP001230951"/>
    </source>
</evidence>
<keyword evidence="4" id="KW-1185">Reference proteome</keyword>
<dbReference type="InterPro" id="IPR026893">
    <property type="entry name" value="Tyr/Ser_Pase_IphP-type"/>
</dbReference>
<dbReference type="Proteomes" id="UP001242995">
    <property type="component" value="Unassembled WGS sequence"/>
</dbReference>
<dbReference type="InterPro" id="IPR016130">
    <property type="entry name" value="Tyr_Pase_AS"/>
</dbReference>
<dbReference type="InterPro" id="IPR029021">
    <property type="entry name" value="Prot-tyrosine_phosphatase-like"/>
</dbReference>
<comment type="caution">
    <text evidence="2">The sequence shown here is derived from an EMBL/GenBank/DDBJ whole genome shotgun (WGS) entry which is preliminary data.</text>
</comment>
<dbReference type="PROSITE" id="PS00383">
    <property type="entry name" value="TYR_PHOSPHATASE_1"/>
    <property type="match status" value="1"/>
</dbReference>
<dbReference type="RefSeq" id="WP_306958886.1">
    <property type="nucleotide sequence ID" value="NZ_JAUSRG010000001.1"/>
</dbReference>